<comment type="caution">
    <text evidence="3">The sequence shown here is derived from an EMBL/GenBank/DDBJ whole genome shotgun (WGS) entry which is preliminary data.</text>
</comment>
<keyword evidence="2" id="KW-1133">Transmembrane helix</keyword>
<feature type="transmembrane region" description="Helical" evidence="2">
    <location>
        <begin position="55"/>
        <end position="74"/>
    </location>
</feature>
<dbReference type="Proteomes" id="UP000231503">
    <property type="component" value="Unassembled WGS sequence"/>
</dbReference>
<evidence type="ECO:0000313" key="3">
    <source>
        <dbReference type="EMBL" id="PIR69258.1"/>
    </source>
</evidence>
<evidence type="ECO:0000313" key="4">
    <source>
        <dbReference type="Proteomes" id="UP000231503"/>
    </source>
</evidence>
<organism evidence="3 4">
    <name type="scientific">Candidatus Niyogibacteria bacterium CG10_big_fil_rev_8_21_14_0_10_46_36</name>
    <dbReference type="NCBI Taxonomy" id="1974726"/>
    <lineage>
        <taxon>Bacteria</taxon>
        <taxon>Candidatus Niyogiibacteriota</taxon>
    </lineage>
</organism>
<dbReference type="EMBL" id="PFCO01000009">
    <property type="protein sequence ID" value="PIR69258.1"/>
    <property type="molecule type" value="Genomic_DNA"/>
</dbReference>
<name>A0A2H0TCH1_9BACT</name>
<dbReference type="AlphaFoldDB" id="A0A2H0TCH1"/>
<gene>
    <name evidence="3" type="ORF">COU47_04145</name>
</gene>
<keyword evidence="2" id="KW-0812">Transmembrane</keyword>
<feature type="region of interest" description="Disordered" evidence="1">
    <location>
        <begin position="1"/>
        <end position="36"/>
    </location>
</feature>
<keyword evidence="2" id="KW-0472">Membrane</keyword>
<reference evidence="4" key="1">
    <citation type="submission" date="2017-09" db="EMBL/GenBank/DDBJ databases">
        <title>Depth-based differentiation of microbial function through sediment-hosted aquifers and enrichment of novel symbionts in the deep terrestrial subsurface.</title>
        <authorList>
            <person name="Probst A.J."/>
            <person name="Ladd B."/>
            <person name="Jarett J.K."/>
            <person name="Geller-Mcgrath D.E."/>
            <person name="Sieber C.M.K."/>
            <person name="Emerson J.B."/>
            <person name="Anantharaman K."/>
            <person name="Thomas B.C."/>
            <person name="Malmstrom R."/>
            <person name="Stieglmeier M."/>
            <person name="Klingl A."/>
            <person name="Woyke T."/>
            <person name="Ryan C.M."/>
            <person name="Banfield J.F."/>
        </authorList>
    </citation>
    <scope>NUCLEOTIDE SEQUENCE [LARGE SCALE GENOMIC DNA]</scope>
</reference>
<evidence type="ECO:0000256" key="2">
    <source>
        <dbReference type="SAM" id="Phobius"/>
    </source>
</evidence>
<sequence>MDQNKNTFQESPIDLSHVQPKPSPKHITPEGAGHTRDSLTETILRSGIIKSETQLRYIVMIFIIAVFIIVFLYLSGSSNGDLPPPPPGYDI</sequence>
<proteinExistence type="predicted"/>
<evidence type="ECO:0000256" key="1">
    <source>
        <dbReference type="SAM" id="MobiDB-lite"/>
    </source>
</evidence>
<feature type="compositionally biased region" description="Polar residues" evidence="1">
    <location>
        <begin position="1"/>
        <end position="10"/>
    </location>
</feature>
<protein>
    <submittedName>
        <fullName evidence="3">Uncharacterized protein</fullName>
    </submittedName>
</protein>
<accession>A0A2H0TCH1</accession>